<feature type="compositionally biased region" description="Low complexity" evidence="1">
    <location>
        <begin position="236"/>
        <end position="267"/>
    </location>
</feature>
<sequence length="876" mass="90786">MACTARGFIKSVRAACVHLLHQAVEAGGAGANAPQRINCAQAGALLHLLKAVFQATVHFAAHMPQLFATLGALLAGRSRGKNSSDMSVLHPLWLLLCHLQTASIIRQLASDVLVLAAQNLGCLPDVRIHLLHDLSLVRLLQKKIEESMAAGQSAEDGSQRSQHDDRTAYLLDLGYRVLEVAPPEAHLSTAAGFEGLSALLERHRPPSPQVVVIGPQPTTMPDPEPEVVEPRPRPPQQRVAGGTGQTPTSAPGAAAAVAQNGQQQRQQEVNEKKERLRQIKALLAEKQALLAAQQARQPLAPPQQADPASKVAGSAPLHDMRVAACKGQLATCPQAPEAAQDDPQLSNGSGAHVQTNPPAQGSLTAALASATPPASPQCVVLGPAAAATSEHRPQCGEGDQDACEPPVLPLTPYLPPGMYGAHRQSEERFQSSDDVSPMRGSASAAGSLPALSAGVSGSQPYTDTHPPGASPHEAPSEVDGQTQATHETRGEWFARMSTGKAARDAAAAAQRQHCAPPGHPAVPAGLQPPAVQRAVWSPRGVQGHAGSQRRSFSAGPAYMQHLEELTIAGGVMHITQPGEEDGQNSVDDLHHQQQLQPNAESPTRTALCGSEQCAEHSPEWQHGNLSCAQPCSPHPAAAASMYRPPSPLGREQSAELHGATTAALYHAADADGHCAVSMAGQPPAAHLPLGLSGSLQALTSSSNSPGFPAFCDTYNTNTPDSSSTDSSSSSSSSTGAQADMSPLSSDPGLTQVSEPDSADEDRPFAPHNSGSQSRDEADGSCPLEPWASMQPGHDLASLWTQTSAAHAGAAEPAVATEQSHLGCPGLDATSIAGNGNGASVYVDAVVATARGGLGGRASLDADLKEVRHKLARLKIA</sequence>
<feature type="region of interest" description="Disordered" evidence="1">
    <location>
        <begin position="207"/>
        <end position="273"/>
    </location>
</feature>
<accession>A0AAW1QDV1</accession>
<feature type="compositionally biased region" description="Polar residues" evidence="1">
    <location>
        <begin position="592"/>
        <end position="604"/>
    </location>
</feature>
<keyword evidence="3" id="KW-1185">Reference proteome</keyword>
<reference evidence="2 3" key="1">
    <citation type="journal article" date="2024" name="Nat. Commun.">
        <title>Phylogenomics reveals the evolutionary origins of lichenization in chlorophyte algae.</title>
        <authorList>
            <person name="Puginier C."/>
            <person name="Libourel C."/>
            <person name="Otte J."/>
            <person name="Skaloud P."/>
            <person name="Haon M."/>
            <person name="Grisel S."/>
            <person name="Petersen M."/>
            <person name="Berrin J.G."/>
            <person name="Delaux P.M."/>
            <person name="Dal Grande F."/>
            <person name="Keller J."/>
        </authorList>
    </citation>
    <scope>NUCLEOTIDE SEQUENCE [LARGE SCALE GENOMIC DNA]</scope>
    <source>
        <strain evidence="2 3">SAG 2043</strain>
    </source>
</reference>
<feature type="compositionally biased region" description="Low complexity" evidence="1">
    <location>
        <begin position="440"/>
        <end position="458"/>
    </location>
</feature>
<feature type="compositionally biased region" description="Low complexity" evidence="1">
    <location>
        <begin position="720"/>
        <end position="734"/>
    </location>
</feature>
<dbReference type="EMBL" id="JALJOR010000003">
    <property type="protein sequence ID" value="KAK9819586.1"/>
    <property type="molecule type" value="Genomic_DNA"/>
</dbReference>
<protein>
    <submittedName>
        <fullName evidence="2">Uncharacterized protein</fullName>
    </submittedName>
</protein>
<evidence type="ECO:0000256" key="1">
    <source>
        <dbReference type="SAM" id="MobiDB-lite"/>
    </source>
</evidence>
<feature type="region of interest" description="Disordered" evidence="1">
    <location>
        <begin position="334"/>
        <end position="359"/>
    </location>
</feature>
<comment type="caution">
    <text evidence="2">The sequence shown here is derived from an EMBL/GenBank/DDBJ whole genome shotgun (WGS) entry which is preliminary data.</text>
</comment>
<evidence type="ECO:0000313" key="2">
    <source>
        <dbReference type="EMBL" id="KAK9819586.1"/>
    </source>
</evidence>
<evidence type="ECO:0000313" key="3">
    <source>
        <dbReference type="Proteomes" id="UP001489004"/>
    </source>
</evidence>
<feature type="region of interest" description="Disordered" evidence="1">
    <location>
        <begin position="718"/>
        <end position="789"/>
    </location>
</feature>
<name>A0AAW1QDV1_9CHLO</name>
<proteinExistence type="predicted"/>
<feature type="region of interest" description="Disordered" evidence="1">
    <location>
        <begin position="497"/>
        <end position="526"/>
    </location>
</feature>
<feature type="region of interest" description="Disordered" evidence="1">
    <location>
        <begin position="390"/>
        <end position="485"/>
    </location>
</feature>
<feature type="compositionally biased region" description="Pro residues" evidence="1">
    <location>
        <begin position="406"/>
        <end position="415"/>
    </location>
</feature>
<feature type="compositionally biased region" description="Polar residues" evidence="1">
    <location>
        <begin position="742"/>
        <end position="754"/>
    </location>
</feature>
<organism evidence="2 3">
    <name type="scientific">[Myrmecia] bisecta</name>
    <dbReference type="NCBI Taxonomy" id="41462"/>
    <lineage>
        <taxon>Eukaryota</taxon>
        <taxon>Viridiplantae</taxon>
        <taxon>Chlorophyta</taxon>
        <taxon>core chlorophytes</taxon>
        <taxon>Trebouxiophyceae</taxon>
        <taxon>Trebouxiales</taxon>
        <taxon>Trebouxiaceae</taxon>
        <taxon>Myrmecia</taxon>
    </lineage>
</organism>
<gene>
    <name evidence="2" type="ORF">WJX72_000051</name>
</gene>
<feature type="region of interest" description="Disordered" evidence="1">
    <location>
        <begin position="574"/>
        <end position="604"/>
    </location>
</feature>
<dbReference type="AlphaFoldDB" id="A0AAW1QDV1"/>
<feature type="region of interest" description="Disordered" evidence="1">
    <location>
        <begin position="631"/>
        <end position="654"/>
    </location>
</feature>
<dbReference type="Proteomes" id="UP001489004">
    <property type="component" value="Unassembled WGS sequence"/>
</dbReference>
<feature type="compositionally biased region" description="Polar residues" evidence="1">
    <location>
        <begin position="343"/>
        <end position="359"/>
    </location>
</feature>